<evidence type="ECO:0000313" key="11">
    <source>
        <dbReference type="EMBL" id="SHJ83837.1"/>
    </source>
</evidence>
<dbReference type="SUPFAM" id="SSF56784">
    <property type="entry name" value="HAD-like"/>
    <property type="match status" value="1"/>
</dbReference>
<proteinExistence type="inferred from homology"/>
<evidence type="ECO:0000256" key="1">
    <source>
        <dbReference type="ARBA" id="ARBA00004141"/>
    </source>
</evidence>
<dbReference type="InterPro" id="IPR008250">
    <property type="entry name" value="ATPase_P-typ_transduc_dom_A_sf"/>
</dbReference>
<dbReference type="NCBIfam" id="TIGR01494">
    <property type="entry name" value="ATPase_P-type"/>
    <property type="match status" value="2"/>
</dbReference>
<dbReference type="SUPFAM" id="SSF81653">
    <property type="entry name" value="Calcium ATPase, transduction domain A"/>
    <property type="match status" value="1"/>
</dbReference>
<dbReference type="InterPro" id="IPR001757">
    <property type="entry name" value="P_typ_ATPase"/>
</dbReference>
<dbReference type="Pfam" id="PF19991">
    <property type="entry name" value="HMA_2"/>
    <property type="match status" value="1"/>
</dbReference>
<dbReference type="GO" id="GO:0005524">
    <property type="term" value="F:ATP binding"/>
    <property type="evidence" value="ECO:0007669"/>
    <property type="project" value="InterPro"/>
</dbReference>
<keyword evidence="4 9" id="KW-0812">Transmembrane</keyword>
<dbReference type="InterPro" id="IPR018303">
    <property type="entry name" value="ATPase_P-typ_P_site"/>
</dbReference>
<evidence type="ECO:0000256" key="3">
    <source>
        <dbReference type="ARBA" id="ARBA00022539"/>
    </source>
</evidence>
<feature type="transmembrane region" description="Helical" evidence="9">
    <location>
        <begin position="165"/>
        <end position="182"/>
    </location>
</feature>
<dbReference type="GO" id="GO:0016020">
    <property type="term" value="C:membrane"/>
    <property type="evidence" value="ECO:0007669"/>
    <property type="project" value="UniProtKB-SubCell"/>
</dbReference>
<feature type="transmembrane region" description="Helical" evidence="9">
    <location>
        <begin position="338"/>
        <end position="365"/>
    </location>
</feature>
<dbReference type="OrthoDB" id="1873403at2"/>
<accession>A0A1M6MK54</accession>
<evidence type="ECO:0000256" key="7">
    <source>
        <dbReference type="ARBA" id="ARBA00039103"/>
    </source>
</evidence>
<dbReference type="InterPro" id="IPR051014">
    <property type="entry name" value="Cation_Transport_ATPase_IB"/>
</dbReference>
<dbReference type="GO" id="GO:0016887">
    <property type="term" value="F:ATP hydrolysis activity"/>
    <property type="evidence" value="ECO:0007669"/>
    <property type="project" value="InterPro"/>
</dbReference>
<evidence type="ECO:0000256" key="2">
    <source>
        <dbReference type="ARBA" id="ARBA00006024"/>
    </source>
</evidence>
<dbReference type="PANTHER" id="PTHR48085">
    <property type="entry name" value="CADMIUM/ZINC-TRANSPORTING ATPASE HMA2-RELATED"/>
    <property type="match status" value="1"/>
</dbReference>
<dbReference type="InterPro" id="IPR059000">
    <property type="entry name" value="ATPase_P-type_domA"/>
</dbReference>
<keyword evidence="12" id="KW-1185">Reference proteome</keyword>
<keyword evidence="3" id="KW-0104">Cadmium</keyword>
<dbReference type="Gene3D" id="3.40.50.1000">
    <property type="entry name" value="HAD superfamily/HAD-like"/>
    <property type="match status" value="1"/>
</dbReference>
<dbReference type="AlphaFoldDB" id="A0A1M6MK54"/>
<gene>
    <name evidence="11" type="ORF">SAMN02745975_03010</name>
</gene>
<sequence>MYYANAADNKFILPGRLRIYIKELKNNPIYCERIHCLLSKTIGIHSVKANHFTGKVLVYFDEKKIDVSTLENLMMEAQHLNIIPAGSAKYPTSDGIMTELLKQKEFKRVVIAGTVLTGILVKQIFFGRTTLAEDYRIFTIASAATILTGYPLFKKGIDRLQQRGINYELILSFCAFSCILLRESTLSLFVITTAYLSEAIMKTMEQHSMKFLEECFHNGNTKVYKLVEGQPLEISYDAIVPGDMLLFTAGDFLPVDGEISSGEAVICQKSFNGESMPHGVKTGDKVYAGTKIAHGSIQIIVKAVGEDTEYSKILSLLDNTWKTKWQLENRVDQSYHQWMPLAAVLSFIGFAVTGDIVILITLLLIACPKPAYHATPIAIRTAMTRAYMEGIVIKNPYVIEKSSKASRVIFDKTGTLTLGREENGTLDPLRRESIKAINLLKMQGLRSFEILSGDRCEFVEKIASELGIENYQGGLSAKDKALRVQAAKEEGNIIIMVGDGINDGPALCHAHVGILMTVHPDPNMLPCADVVLLNNNILSVPRLIDLSRCTMNNINQSYRLSISMNFFGVLLVLINGINPFFASFYKDINSLLVLLNAMRLSKTPLKYLNRQVN</sequence>
<keyword evidence="6 9" id="KW-0472">Membrane</keyword>
<feature type="transmembrane region" description="Helical" evidence="9">
    <location>
        <begin position="566"/>
        <end position="585"/>
    </location>
</feature>
<dbReference type="RefSeq" id="WP_110942053.1">
    <property type="nucleotide sequence ID" value="NZ_FQZV01000045.1"/>
</dbReference>
<organism evidence="11 12">
    <name type="scientific">Geosporobacter subterraneus DSM 17957</name>
    <dbReference type="NCBI Taxonomy" id="1121919"/>
    <lineage>
        <taxon>Bacteria</taxon>
        <taxon>Bacillati</taxon>
        <taxon>Bacillota</taxon>
        <taxon>Clostridia</taxon>
        <taxon>Peptostreptococcales</taxon>
        <taxon>Thermotaleaceae</taxon>
        <taxon>Geosporobacter</taxon>
    </lineage>
</organism>
<evidence type="ECO:0000256" key="5">
    <source>
        <dbReference type="ARBA" id="ARBA00022989"/>
    </source>
</evidence>
<evidence type="ECO:0000256" key="8">
    <source>
        <dbReference type="ARBA" id="ARBA00049338"/>
    </source>
</evidence>
<dbReference type="EMBL" id="FQZV01000045">
    <property type="protein sequence ID" value="SHJ83837.1"/>
    <property type="molecule type" value="Genomic_DNA"/>
</dbReference>
<dbReference type="EC" id="7.2.2.21" evidence="7"/>
<evidence type="ECO:0000256" key="6">
    <source>
        <dbReference type="ARBA" id="ARBA00023136"/>
    </source>
</evidence>
<dbReference type="STRING" id="1121919.SAMN02745975_03010"/>
<dbReference type="Pfam" id="PF00122">
    <property type="entry name" value="E1-E2_ATPase"/>
    <property type="match status" value="1"/>
</dbReference>
<dbReference type="InterPro" id="IPR023214">
    <property type="entry name" value="HAD_sf"/>
</dbReference>
<comment type="catalytic activity">
    <reaction evidence="8">
        <text>Cd(2+)(in) + ATP + H2O = Cd(2+)(out) + ADP + phosphate + H(+)</text>
        <dbReference type="Rhea" id="RHEA:12132"/>
        <dbReference type="ChEBI" id="CHEBI:15377"/>
        <dbReference type="ChEBI" id="CHEBI:15378"/>
        <dbReference type="ChEBI" id="CHEBI:30616"/>
        <dbReference type="ChEBI" id="CHEBI:43474"/>
        <dbReference type="ChEBI" id="CHEBI:48775"/>
        <dbReference type="ChEBI" id="CHEBI:456216"/>
        <dbReference type="EC" id="7.2.2.21"/>
    </reaction>
</comment>
<evidence type="ECO:0000256" key="9">
    <source>
        <dbReference type="SAM" id="Phobius"/>
    </source>
</evidence>
<comment type="subcellular location">
    <subcellularLocation>
        <location evidence="1">Membrane</location>
        <topology evidence="1">Multi-pass membrane protein</topology>
    </subcellularLocation>
</comment>
<dbReference type="PROSITE" id="PS00154">
    <property type="entry name" value="ATPASE_E1_E2"/>
    <property type="match status" value="1"/>
</dbReference>
<dbReference type="Pfam" id="PF00702">
    <property type="entry name" value="Hydrolase"/>
    <property type="match status" value="1"/>
</dbReference>
<dbReference type="Proteomes" id="UP000184536">
    <property type="component" value="Unassembled WGS sequence"/>
</dbReference>
<evidence type="ECO:0000259" key="10">
    <source>
        <dbReference type="Pfam" id="PF00122"/>
    </source>
</evidence>
<dbReference type="Gene3D" id="2.70.150.10">
    <property type="entry name" value="Calcium-transporting ATPase, cytoplasmic transduction domain A"/>
    <property type="match status" value="1"/>
</dbReference>
<comment type="similarity">
    <text evidence="2">Belongs to the cation transport ATPase (P-type) (TC 3.A.3) family. Type IB subfamily.</text>
</comment>
<dbReference type="InterPro" id="IPR036412">
    <property type="entry name" value="HAD-like_sf"/>
</dbReference>
<protein>
    <recommendedName>
        <fullName evidence="7">Cd(2+)-exporting ATPase</fullName>
        <ecNumber evidence="7">7.2.2.21</ecNumber>
    </recommendedName>
</protein>
<feature type="transmembrane region" description="Helical" evidence="9">
    <location>
        <begin position="135"/>
        <end position="153"/>
    </location>
</feature>
<name>A0A1M6MK54_9FIRM</name>
<reference evidence="12" key="1">
    <citation type="submission" date="2016-11" db="EMBL/GenBank/DDBJ databases">
        <authorList>
            <person name="Varghese N."/>
            <person name="Submissions S."/>
        </authorList>
    </citation>
    <scope>NUCLEOTIDE SEQUENCE [LARGE SCALE GENOMIC DNA]</scope>
    <source>
        <strain evidence="12">DSM 17957</strain>
    </source>
</reference>
<keyword evidence="5 9" id="KW-1133">Transmembrane helix</keyword>
<feature type="domain" description="P-type ATPase A" evidence="10">
    <location>
        <begin position="221"/>
        <end position="317"/>
    </location>
</feature>
<evidence type="ECO:0000256" key="4">
    <source>
        <dbReference type="ARBA" id="ARBA00022692"/>
    </source>
</evidence>
<feature type="transmembrane region" description="Helical" evidence="9">
    <location>
        <begin position="109"/>
        <end position="129"/>
    </location>
</feature>
<dbReference type="GO" id="GO:0008551">
    <property type="term" value="F:P-type cadmium transporter activity"/>
    <property type="evidence" value="ECO:0007669"/>
    <property type="project" value="UniProtKB-EC"/>
</dbReference>
<dbReference type="PANTHER" id="PTHR48085:SF5">
    <property type="entry name" value="CADMIUM_ZINC-TRANSPORTING ATPASE HMA4-RELATED"/>
    <property type="match status" value="1"/>
</dbReference>
<evidence type="ECO:0000313" key="12">
    <source>
        <dbReference type="Proteomes" id="UP000184536"/>
    </source>
</evidence>